<dbReference type="Proteomes" id="UP001519460">
    <property type="component" value="Unassembled WGS sequence"/>
</dbReference>
<gene>
    <name evidence="1" type="ORF">BaRGS_00012020</name>
</gene>
<proteinExistence type="predicted"/>
<name>A0ABD0LB67_9CAEN</name>
<reference evidence="1 2" key="1">
    <citation type="journal article" date="2023" name="Sci. Data">
        <title>Genome assembly of the Korean intertidal mud-creeper Batillaria attramentaria.</title>
        <authorList>
            <person name="Patra A.K."/>
            <person name="Ho P.T."/>
            <person name="Jun S."/>
            <person name="Lee S.J."/>
            <person name="Kim Y."/>
            <person name="Won Y.J."/>
        </authorList>
    </citation>
    <scope>NUCLEOTIDE SEQUENCE [LARGE SCALE GENOMIC DNA]</scope>
    <source>
        <strain evidence="1">Wonlab-2016</strain>
    </source>
</reference>
<sequence length="148" mass="16678">MLPIFTLEIILGGGEEPKSKTYRAGLCMSSIGKHLSPIDNLGRRIRRTSCPCNGIRLLCDVCICSPVPGVGERTADQGRELMKKWTGSCVQQPRERGSLWRSFQKAFMYFVGRNSKHIVKAFRTANTFSLPEKLLWPQALGKFWDTLS</sequence>
<dbReference type="EMBL" id="JACVVK020000064">
    <property type="protein sequence ID" value="KAK7496811.1"/>
    <property type="molecule type" value="Genomic_DNA"/>
</dbReference>
<accession>A0ABD0LB67</accession>
<evidence type="ECO:0000313" key="2">
    <source>
        <dbReference type="Proteomes" id="UP001519460"/>
    </source>
</evidence>
<evidence type="ECO:0000313" key="1">
    <source>
        <dbReference type="EMBL" id="KAK7496811.1"/>
    </source>
</evidence>
<protein>
    <submittedName>
        <fullName evidence="1">Uncharacterized protein</fullName>
    </submittedName>
</protein>
<keyword evidence="2" id="KW-1185">Reference proteome</keyword>
<dbReference type="AlphaFoldDB" id="A0ABD0LB67"/>
<organism evidence="1 2">
    <name type="scientific">Batillaria attramentaria</name>
    <dbReference type="NCBI Taxonomy" id="370345"/>
    <lineage>
        <taxon>Eukaryota</taxon>
        <taxon>Metazoa</taxon>
        <taxon>Spiralia</taxon>
        <taxon>Lophotrochozoa</taxon>
        <taxon>Mollusca</taxon>
        <taxon>Gastropoda</taxon>
        <taxon>Caenogastropoda</taxon>
        <taxon>Sorbeoconcha</taxon>
        <taxon>Cerithioidea</taxon>
        <taxon>Batillariidae</taxon>
        <taxon>Batillaria</taxon>
    </lineage>
</organism>
<comment type="caution">
    <text evidence="1">The sequence shown here is derived from an EMBL/GenBank/DDBJ whole genome shotgun (WGS) entry which is preliminary data.</text>
</comment>